<name>A0ABM4TXB6_DROSZ</name>
<dbReference type="Pfam" id="PF14529">
    <property type="entry name" value="Exo_endo_phos_2"/>
    <property type="match status" value="1"/>
</dbReference>
<accession>A0ABM4TXB6</accession>
<organism evidence="2 3">
    <name type="scientific">Drosophila suzukii</name>
    <name type="common">Spotted-wing drosophila fruit fly</name>
    <dbReference type="NCBI Taxonomy" id="28584"/>
    <lineage>
        <taxon>Eukaryota</taxon>
        <taxon>Metazoa</taxon>
        <taxon>Ecdysozoa</taxon>
        <taxon>Arthropoda</taxon>
        <taxon>Hexapoda</taxon>
        <taxon>Insecta</taxon>
        <taxon>Pterygota</taxon>
        <taxon>Neoptera</taxon>
        <taxon>Endopterygota</taxon>
        <taxon>Diptera</taxon>
        <taxon>Brachycera</taxon>
        <taxon>Muscomorpha</taxon>
        <taxon>Ephydroidea</taxon>
        <taxon>Drosophilidae</taxon>
        <taxon>Drosophila</taxon>
        <taxon>Sophophora</taxon>
    </lineage>
</organism>
<dbReference type="PROSITE" id="PS50878">
    <property type="entry name" value="RT_POL"/>
    <property type="match status" value="1"/>
</dbReference>
<dbReference type="GeneID" id="139354278"/>
<evidence type="ECO:0000313" key="3">
    <source>
        <dbReference type="RefSeq" id="XP_070854599.1"/>
    </source>
</evidence>
<dbReference type="Proteomes" id="UP001652628">
    <property type="component" value="Chromosome 2"/>
</dbReference>
<dbReference type="Gene3D" id="3.60.10.10">
    <property type="entry name" value="Endonuclease/exonuclease/phosphatase"/>
    <property type="match status" value="1"/>
</dbReference>
<sequence length="940" mass="103958">MVTQREDKQLSDLGSCVSKVRLTINGNLLLEVAKGSAESAEAMKESIARVLGDAASVRATSDETKLLVLEIRDIDSIATEQEIYAAIASQYGIDAERIRVRSLLRGYAESQLAVISLPYSLGKAVLHRGEVRIGWTICRIRERTGPPRAQGSQVQQGAFMFILLCGRKKGDQAPGRKQTLPSHNQRERETSAVMQLIQLNLNHCRAAQDLLKQTVRELGSEVAILSEPYRVESSSDWVTDRTGKAALWLCGVSVLPMRDTRAVEGFVQANVGGTWIYSCYLAPSLSLTSFSRIMDELISDLRGRSNGVIGGDFNAWAEEWGSLYTNARGRTILEAIASLDIVLLNEGSQHSFNRAGVGSIIDLSFASSSLSRSTRWRIGEVFSASDHEAILLTVGGPPALEALAVSELDSADVAANKLAARLEEACDQSMQQRKTFRKHHAPVYWWSEEIVSLRRTCLRARRLVQRARGTANLSASNSSFKSAKKALKLAIRDSKRESHRGYQMERTLEALRSFNIPDYLLNVVHSYLSKRELVLDTSVGPRTYEVTAGVPQGSVLGPLLWNTMYDGVLKLPLPSSTDIVGFADDVALVVVAKEVAAVEAAANCAIRAVEEWLAVAGLELASHKTEAVLISSRKAVESAHIQIGGSTITSQRAIRYLGVMLDTRLSYREHLEFVNKKVSETTGSLCRILLNTRGPKQDRRRLLATVVKSQLLYAVPVWAEATAVSSYMRGVNSTYRLCAVRISSAFRTISDDAALVIAGQIPLCELVREAKEIRAALAGEQADRSTKTEVQRRARMQSVVNWQAAWDISSKGRWTRKLIPSIEPWLSRKHGQVDFYLTQALSGHGCFRSFLKRFGHDTEDGCPECGSSIVEDAQHVLFECRRFGYDRQILMETTGARVRPETFVPLMLLKEAIWEATAAYAASVLRTLRRTDNERREVTA</sequence>
<dbReference type="InterPro" id="IPR000477">
    <property type="entry name" value="RT_dom"/>
</dbReference>
<evidence type="ECO:0000313" key="2">
    <source>
        <dbReference type="Proteomes" id="UP001652628"/>
    </source>
</evidence>
<dbReference type="PANTHER" id="PTHR33273:SF4">
    <property type="entry name" value="ENDONUCLEASE_EXONUCLEASE_PHOSPHATASE DOMAIN-CONTAINING PROTEIN"/>
    <property type="match status" value="1"/>
</dbReference>
<feature type="domain" description="Reverse transcriptase" evidence="1">
    <location>
        <begin position="416"/>
        <end position="661"/>
    </location>
</feature>
<dbReference type="Pfam" id="PF00078">
    <property type="entry name" value="RVT_1"/>
    <property type="match status" value="1"/>
</dbReference>
<reference evidence="2" key="1">
    <citation type="submission" date="2025-05" db="UniProtKB">
        <authorList>
            <consortium name="RefSeq"/>
        </authorList>
    </citation>
    <scope>NUCLEOTIDE SEQUENCE [LARGE SCALE GENOMIC DNA]</scope>
</reference>
<keyword evidence="2" id="KW-1185">Reference proteome</keyword>
<dbReference type="SUPFAM" id="SSF56219">
    <property type="entry name" value="DNase I-like"/>
    <property type="match status" value="1"/>
</dbReference>
<proteinExistence type="predicted"/>
<reference evidence="3" key="2">
    <citation type="submission" date="2025-08" db="UniProtKB">
        <authorList>
            <consortium name="RefSeq"/>
        </authorList>
    </citation>
    <scope>IDENTIFICATION</scope>
</reference>
<dbReference type="PANTHER" id="PTHR33273">
    <property type="entry name" value="DOMAIN-CONTAINING PROTEIN, PUTATIVE-RELATED"/>
    <property type="match status" value="1"/>
</dbReference>
<evidence type="ECO:0000259" key="1">
    <source>
        <dbReference type="PROSITE" id="PS50878"/>
    </source>
</evidence>
<dbReference type="RefSeq" id="XP_070854599.1">
    <property type="nucleotide sequence ID" value="XM_070998498.1"/>
</dbReference>
<protein>
    <recommendedName>
        <fullName evidence="1">Reverse transcriptase domain-containing protein</fullName>
    </recommendedName>
</protein>
<dbReference type="InterPro" id="IPR036691">
    <property type="entry name" value="Endo/exonu/phosph_ase_sf"/>
</dbReference>
<dbReference type="InterPro" id="IPR005135">
    <property type="entry name" value="Endo/exonuclease/phosphatase"/>
</dbReference>
<dbReference type="CDD" id="cd09077">
    <property type="entry name" value="R1-I-EN"/>
    <property type="match status" value="1"/>
</dbReference>
<gene>
    <name evidence="3" type="primary">LOC139354278</name>
</gene>